<name>A0A6J5NAV2_9CAUD</name>
<evidence type="ECO:0000313" key="1">
    <source>
        <dbReference type="EMBL" id="CAB4155877.1"/>
    </source>
</evidence>
<accession>A0A6J5NAV2</accession>
<reference evidence="1" key="1">
    <citation type="submission" date="2020-04" db="EMBL/GenBank/DDBJ databases">
        <authorList>
            <person name="Chiriac C."/>
            <person name="Salcher M."/>
            <person name="Ghai R."/>
            <person name="Kavagutti S V."/>
        </authorList>
    </citation>
    <scope>NUCLEOTIDE SEQUENCE</scope>
</reference>
<sequence>MSTRSIIAKQDGDSWKGRYAHWDGYPSHQGSNIWEIVHRDGFEKATKTFVDDHFYWSTVKAWQPMEEADESRWVVVEGYGIAGNEEQGSPDEWYTPENCKDSWIDYVYVISKGGLLVIRNYDDMYSFFTWGAIEPNWVKFQETPSEGEMVS</sequence>
<proteinExistence type="predicted"/>
<gene>
    <name evidence="1" type="ORF">UFOVP658_31</name>
</gene>
<dbReference type="EMBL" id="LR796639">
    <property type="protein sequence ID" value="CAB4155877.1"/>
    <property type="molecule type" value="Genomic_DNA"/>
</dbReference>
<organism evidence="1">
    <name type="scientific">uncultured Caudovirales phage</name>
    <dbReference type="NCBI Taxonomy" id="2100421"/>
    <lineage>
        <taxon>Viruses</taxon>
        <taxon>Duplodnaviria</taxon>
        <taxon>Heunggongvirae</taxon>
        <taxon>Uroviricota</taxon>
        <taxon>Caudoviricetes</taxon>
        <taxon>Peduoviridae</taxon>
        <taxon>Maltschvirus</taxon>
        <taxon>Maltschvirus maltsch</taxon>
    </lineage>
</organism>
<protein>
    <submittedName>
        <fullName evidence="1">Uncharacterized protein</fullName>
    </submittedName>
</protein>